<comment type="caution">
    <text evidence="1">The sequence shown here is derived from an EMBL/GenBank/DDBJ whole genome shotgun (WGS) entry which is preliminary data.</text>
</comment>
<evidence type="ECO:0000313" key="1">
    <source>
        <dbReference type="EMBL" id="KAF7372336.1"/>
    </source>
</evidence>
<accession>A0A8H6Z9R0</accession>
<gene>
    <name evidence="1" type="ORF">MVEN_00093800</name>
</gene>
<organism evidence="1 2">
    <name type="scientific">Mycena venus</name>
    <dbReference type="NCBI Taxonomy" id="2733690"/>
    <lineage>
        <taxon>Eukaryota</taxon>
        <taxon>Fungi</taxon>
        <taxon>Dikarya</taxon>
        <taxon>Basidiomycota</taxon>
        <taxon>Agaricomycotina</taxon>
        <taxon>Agaricomycetes</taxon>
        <taxon>Agaricomycetidae</taxon>
        <taxon>Agaricales</taxon>
        <taxon>Marasmiineae</taxon>
        <taxon>Mycenaceae</taxon>
        <taxon>Mycena</taxon>
    </lineage>
</organism>
<sequence length="104" mass="11173">MQEPHVPDAVLCSWELVAFSDYTHKVARGREDPRLHHGHLLEDHCVPWVSDAGYIGGSVETATPKSAATVFHISDIWAQDLALSTLALMRGAPACVPRGGGATD</sequence>
<name>A0A8H6Z9R0_9AGAR</name>
<evidence type="ECO:0000313" key="2">
    <source>
        <dbReference type="Proteomes" id="UP000620124"/>
    </source>
</evidence>
<reference evidence="1" key="1">
    <citation type="submission" date="2020-05" db="EMBL/GenBank/DDBJ databases">
        <title>Mycena genomes resolve the evolution of fungal bioluminescence.</title>
        <authorList>
            <person name="Tsai I.J."/>
        </authorList>
    </citation>
    <scope>NUCLEOTIDE SEQUENCE</scope>
    <source>
        <strain evidence="1">CCC161011</strain>
    </source>
</reference>
<keyword evidence="2" id="KW-1185">Reference proteome</keyword>
<dbReference type="AlphaFoldDB" id="A0A8H6Z9R0"/>
<dbReference type="Proteomes" id="UP000620124">
    <property type="component" value="Unassembled WGS sequence"/>
</dbReference>
<protein>
    <submittedName>
        <fullName evidence="1">Uncharacterized protein</fullName>
    </submittedName>
</protein>
<proteinExistence type="predicted"/>
<dbReference type="EMBL" id="JACAZI010000001">
    <property type="protein sequence ID" value="KAF7372336.1"/>
    <property type="molecule type" value="Genomic_DNA"/>
</dbReference>